<evidence type="ECO:0000313" key="6">
    <source>
        <dbReference type="Proteomes" id="UP000753908"/>
    </source>
</evidence>
<comment type="similarity">
    <text evidence="1">Belongs to the SMP-30/CGR1 family.</text>
</comment>
<keyword evidence="3" id="KW-0479">Metal-binding</keyword>
<dbReference type="EMBL" id="JAHHIF010000039">
    <property type="protein sequence ID" value="MBW4547311.1"/>
    <property type="molecule type" value="Genomic_DNA"/>
</dbReference>
<dbReference type="PANTHER" id="PTHR10907:SF47">
    <property type="entry name" value="REGUCALCIN"/>
    <property type="match status" value="1"/>
</dbReference>
<evidence type="ECO:0000256" key="1">
    <source>
        <dbReference type="ARBA" id="ARBA00008853"/>
    </source>
</evidence>
<dbReference type="Proteomes" id="UP000753908">
    <property type="component" value="Unassembled WGS sequence"/>
</dbReference>
<keyword evidence="3" id="KW-0862">Zinc</keyword>
<accession>A0A951PPE2</accession>
<evidence type="ECO:0000313" key="5">
    <source>
        <dbReference type="EMBL" id="MBW4547311.1"/>
    </source>
</evidence>
<dbReference type="InterPro" id="IPR005511">
    <property type="entry name" value="SMP-30"/>
</dbReference>
<feature type="binding site" evidence="3">
    <location>
        <position position="194"/>
    </location>
    <ligand>
        <name>a divalent metal cation</name>
        <dbReference type="ChEBI" id="CHEBI:60240"/>
    </ligand>
</feature>
<name>A0A951PPE2_9CYAN</name>
<feature type="binding site" evidence="3">
    <location>
        <position position="100"/>
    </location>
    <ligand>
        <name>substrate</name>
    </ligand>
</feature>
<proteinExistence type="inferred from homology"/>
<feature type="binding site" evidence="3">
    <location>
        <position position="144"/>
    </location>
    <ligand>
        <name>a divalent metal cation</name>
        <dbReference type="ChEBI" id="CHEBI:60240"/>
    </ligand>
</feature>
<dbReference type="PRINTS" id="PR01790">
    <property type="entry name" value="SMP30FAMILY"/>
</dbReference>
<dbReference type="Gene3D" id="2.120.10.30">
    <property type="entry name" value="TolB, C-terminal domain"/>
    <property type="match status" value="1"/>
</dbReference>
<evidence type="ECO:0000259" key="4">
    <source>
        <dbReference type="Pfam" id="PF08450"/>
    </source>
</evidence>
<gene>
    <name evidence="5" type="ORF">KME25_23160</name>
</gene>
<dbReference type="InterPro" id="IPR013658">
    <property type="entry name" value="SGL"/>
</dbReference>
<feature type="active site" description="Proton donor/acceptor" evidence="2">
    <location>
        <position position="194"/>
    </location>
</feature>
<comment type="caution">
    <text evidence="5">The sequence shown here is derived from an EMBL/GenBank/DDBJ whole genome shotgun (WGS) entry which is preliminary data.</text>
</comment>
<evidence type="ECO:0000256" key="2">
    <source>
        <dbReference type="PIRSR" id="PIRSR605511-1"/>
    </source>
</evidence>
<dbReference type="GO" id="GO:0019853">
    <property type="term" value="P:L-ascorbic acid biosynthetic process"/>
    <property type="evidence" value="ECO:0007669"/>
    <property type="project" value="TreeGrafter"/>
</dbReference>
<reference evidence="5" key="2">
    <citation type="journal article" date="2022" name="Microbiol. Resour. Announc.">
        <title>Metagenome Sequencing to Explore Phylogenomics of Terrestrial Cyanobacteria.</title>
        <authorList>
            <person name="Ward R.D."/>
            <person name="Stajich J.E."/>
            <person name="Johansen J.R."/>
            <person name="Huntemann M."/>
            <person name="Clum A."/>
            <person name="Foster B."/>
            <person name="Foster B."/>
            <person name="Roux S."/>
            <person name="Palaniappan K."/>
            <person name="Varghese N."/>
            <person name="Mukherjee S."/>
            <person name="Reddy T.B.K."/>
            <person name="Daum C."/>
            <person name="Copeland A."/>
            <person name="Chen I.A."/>
            <person name="Ivanova N.N."/>
            <person name="Kyrpides N.C."/>
            <person name="Shapiro N."/>
            <person name="Eloe-Fadrosh E.A."/>
            <person name="Pietrasiak N."/>
        </authorList>
    </citation>
    <scope>NUCLEOTIDE SEQUENCE</scope>
    <source>
        <strain evidence="5">CPER-KK1</strain>
    </source>
</reference>
<feature type="binding site" evidence="3">
    <location>
        <position position="16"/>
    </location>
    <ligand>
        <name>a divalent metal cation</name>
        <dbReference type="ChEBI" id="CHEBI:60240"/>
    </ligand>
</feature>
<comment type="cofactor">
    <cofactor evidence="3">
        <name>Zn(2+)</name>
        <dbReference type="ChEBI" id="CHEBI:29105"/>
    </cofactor>
    <text evidence="3">Binds 1 divalent metal cation per subunit.</text>
</comment>
<dbReference type="Pfam" id="PF08450">
    <property type="entry name" value="SGL"/>
    <property type="match status" value="1"/>
</dbReference>
<dbReference type="InterPro" id="IPR011042">
    <property type="entry name" value="6-blade_b-propeller_TolB-like"/>
</dbReference>
<dbReference type="PANTHER" id="PTHR10907">
    <property type="entry name" value="REGUCALCIN"/>
    <property type="match status" value="1"/>
</dbReference>
<dbReference type="GO" id="GO:0005509">
    <property type="term" value="F:calcium ion binding"/>
    <property type="evidence" value="ECO:0007669"/>
    <property type="project" value="TreeGrafter"/>
</dbReference>
<dbReference type="GO" id="GO:0004341">
    <property type="term" value="F:gluconolactonase activity"/>
    <property type="evidence" value="ECO:0007669"/>
    <property type="project" value="TreeGrafter"/>
</dbReference>
<organism evidence="5 6">
    <name type="scientific">Symplocastrum torsivum CPER-KK1</name>
    <dbReference type="NCBI Taxonomy" id="450513"/>
    <lineage>
        <taxon>Bacteria</taxon>
        <taxon>Bacillati</taxon>
        <taxon>Cyanobacteriota</taxon>
        <taxon>Cyanophyceae</taxon>
        <taxon>Oscillatoriophycideae</taxon>
        <taxon>Oscillatoriales</taxon>
        <taxon>Microcoleaceae</taxon>
        <taxon>Symplocastrum</taxon>
    </lineage>
</organism>
<reference evidence="5" key="1">
    <citation type="submission" date="2021-05" db="EMBL/GenBank/DDBJ databases">
        <authorList>
            <person name="Pietrasiak N."/>
            <person name="Ward R."/>
            <person name="Stajich J.E."/>
            <person name="Kurbessoian T."/>
        </authorList>
    </citation>
    <scope>NUCLEOTIDE SEQUENCE</scope>
    <source>
        <strain evidence="5">CPER-KK1</strain>
    </source>
</reference>
<dbReference type="AlphaFoldDB" id="A0A951PPE2"/>
<evidence type="ECO:0000256" key="3">
    <source>
        <dbReference type="PIRSR" id="PIRSR605511-2"/>
    </source>
</evidence>
<dbReference type="SUPFAM" id="SSF63829">
    <property type="entry name" value="Calcium-dependent phosphotriesterase"/>
    <property type="match status" value="1"/>
</dbReference>
<feature type="binding site" evidence="3">
    <location>
        <position position="98"/>
    </location>
    <ligand>
        <name>substrate</name>
    </ligand>
</feature>
<feature type="domain" description="SMP-30/Gluconolactonase/LRE-like region" evidence="4">
    <location>
        <begin position="15"/>
        <end position="252"/>
    </location>
</feature>
<sequence>MDSPEIIADCSCHNAEGPLWHPLEQKLYWTDLLTGRLFRYDPATKAYEQIYSGESIGGFTIQEDGSLLLFKERGAIEHWCEGKITPLIPELAEERESRFNDVIADPVGRVFCGTMPTPDRLGRLYRLDTDGTLSLVLEGINVANGMGFSPDRKQFYHTNSEQREISRFDYDQNTGTLRNQQVHITTPEGEGVPDGLTIDAEGYLWSARWDGGHLFRYAPDGTEVLRIPFPALKVTSVTFGGADYTEMFITTAGGDDRATEGTGAGAIFRLNLGIQGVPEFFSRISFNPLG</sequence>
<protein>
    <submittedName>
        <fullName evidence="5">SMP-30/gluconolactonase/LRE family protein</fullName>
    </submittedName>
</protein>